<dbReference type="AlphaFoldDB" id="A0A844W0G8"/>
<keyword evidence="2" id="KW-0378">Hydrolase</keyword>
<name>A0A844W0G8_9RHOB</name>
<dbReference type="CDD" id="cd03443">
    <property type="entry name" value="PaaI_thioesterase"/>
    <property type="match status" value="1"/>
</dbReference>
<dbReference type="InterPro" id="IPR006683">
    <property type="entry name" value="Thioestr_dom"/>
</dbReference>
<accession>A0A844W0G8</accession>
<dbReference type="PANTHER" id="PTHR21660">
    <property type="entry name" value="THIOESTERASE SUPERFAMILY MEMBER-RELATED"/>
    <property type="match status" value="1"/>
</dbReference>
<dbReference type="NCBIfam" id="TIGR00369">
    <property type="entry name" value="unchar_dom_1"/>
    <property type="match status" value="1"/>
</dbReference>
<evidence type="ECO:0000256" key="2">
    <source>
        <dbReference type="ARBA" id="ARBA00022801"/>
    </source>
</evidence>
<evidence type="ECO:0000259" key="3">
    <source>
        <dbReference type="Pfam" id="PF03061"/>
    </source>
</evidence>
<evidence type="ECO:0000313" key="4">
    <source>
        <dbReference type="EMBL" id="MWB77217.1"/>
    </source>
</evidence>
<dbReference type="Gene3D" id="3.10.129.10">
    <property type="entry name" value="Hotdog Thioesterase"/>
    <property type="match status" value="1"/>
</dbReference>
<organism evidence="4 5">
    <name type="scientific">Pseudooceanicola pacificus</name>
    <dbReference type="NCBI Taxonomy" id="2676438"/>
    <lineage>
        <taxon>Bacteria</taxon>
        <taxon>Pseudomonadati</taxon>
        <taxon>Pseudomonadota</taxon>
        <taxon>Alphaproteobacteria</taxon>
        <taxon>Rhodobacterales</taxon>
        <taxon>Paracoccaceae</taxon>
        <taxon>Pseudooceanicola</taxon>
    </lineage>
</organism>
<comment type="similarity">
    <text evidence="1">Belongs to the thioesterase PaaI family.</text>
</comment>
<protein>
    <submittedName>
        <fullName evidence="4">Hotdog fold thioesterase</fullName>
    </submittedName>
</protein>
<dbReference type="GO" id="GO:0047617">
    <property type="term" value="F:fatty acyl-CoA hydrolase activity"/>
    <property type="evidence" value="ECO:0007669"/>
    <property type="project" value="InterPro"/>
</dbReference>
<keyword evidence="5" id="KW-1185">Reference proteome</keyword>
<dbReference type="InterPro" id="IPR039298">
    <property type="entry name" value="ACOT13"/>
</dbReference>
<dbReference type="EMBL" id="WNXQ01000002">
    <property type="protein sequence ID" value="MWB77217.1"/>
    <property type="molecule type" value="Genomic_DNA"/>
</dbReference>
<sequence length="149" mass="15971">MYDYSVPEILDRLNGNSGAQGFNRWFGLKGLAAGNGQVEIEVPIRDDMRQHHGYVHGGCIGALADMACAWAGSANGGGIDVVTSSFTVHFLRPATGETMRARARTIRKGKSVATVEADIFVETEGEEPRLCATALASIAILPDARPRIR</sequence>
<comment type="caution">
    <text evidence="4">The sequence shown here is derived from an EMBL/GenBank/DDBJ whole genome shotgun (WGS) entry which is preliminary data.</text>
</comment>
<dbReference type="Pfam" id="PF03061">
    <property type="entry name" value="4HBT"/>
    <property type="match status" value="1"/>
</dbReference>
<dbReference type="InterPro" id="IPR029069">
    <property type="entry name" value="HotDog_dom_sf"/>
</dbReference>
<dbReference type="RefSeq" id="WP_160381487.1">
    <property type="nucleotide sequence ID" value="NZ_WNXQ01000002.1"/>
</dbReference>
<evidence type="ECO:0000313" key="5">
    <source>
        <dbReference type="Proteomes" id="UP000443843"/>
    </source>
</evidence>
<reference evidence="4 5" key="1">
    <citation type="submission" date="2019-11" db="EMBL/GenBank/DDBJ databases">
        <title>Pseudooceanicola pacifica sp. nov., isolated from deep-sea sediment of the Pacific Ocean.</title>
        <authorList>
            <person name="Lyu L."/>
        </authorList>
    </citation>
    <scope>NUCLEOTIDE SEQUENCE [LARGE SCALE GENOMIC DNA]</scope>
    <source>
        <strain evidence="4 5">216_PA32_1</strain>
    </source>
</reference>
<feature type="domain" description="Thioesterase" evidence="3">
    <location>
        <begin position="52"/>
        <end position="126"/>
    </location>
</feature>
<dbReference type="InterPro" id="IPR003736">
    <property type="entry name" value="PAAI_dom"/>
</dbReference>
<dbReference type="SUPFAM" id="SSF54637">
    <property type="entry name" value="Thioesterase/thiol ester dehydrase-isomerase"/>
    <property type="match status" value="1"/>
</dbReference>
<proteinExistence type="inferred from homology"/>
<dbReference type="PANTHER" id="PTHR21660:SF1">
    <property type="entry name" value="ACYL-COENZYME A THIOESTERASE 13"/>
    <property type="match status" value="1"/>
</dbReference>
<dbReference type="Proteomes" id="UP000443843">
    <property type="component" value="Unassembled WGS sequence"/>
</dbReference>
<gene>
    <name evidence="4" type="ORF">GLS40_04195</name>
</gene>
<evidence type="ECO:0000256" key="1">
    <source>
        <dbReference type="ARBA" id="ARBA00008324"/>
    </source>
</evidence>